<dbReference type="Proteomes" id="UP000799118">
    <property type="component" value="Unassembled WGS sequence"/>
</dbReference>
<dbReference type="PROSITE" id="PS50850">
    <property type="entry name" value="MFS"/>
    <property type="match status" value="1"/>
</dbReference>
<name>A0A6A4H247_9AGAR</name>
<feature type="transmembrane region" description="Helical" evidence="6">
    <location>
        <begin position="143"/>
        <end position="165"/>
    </location>
</feature>
<evidence type="ECO:0000259" key="7">
    <source>
        <dbReference type="PROSITE" id="PS50850"/>
    </source>
</evidence>
<dbReference type="GO" id="GO:0022857">
    <property type="term" value="F:transmembrane transporter activity"/>
    <property type="evidence" value="ECO:0007669"/>
    <property type="project" value="InterPro"/>
</dbReference>
<feature type="transmembrane region" description="Helical" evidence="6">
    <location>
        <begin position="374"/>
        <end position="394"/>
    </location>
</feature>
<evidence type="ECO:0000313" key="8">
    <source>
        <dbReference type="EMBL" id="KAE9391836.1"/>
    </source>
</evidence>
<proteinExistence type="predicted"/>
<evidence type="ECO:0000256" key="2">
    <source>
        <dbReference type="ARBA" id="ARBA00022692"/>
    </source>
</evidence>
<dbReference type="AlphaFoldDB" id="A0A6A4H247"/>
<dbReference type="InterPro" id="IPR020846">
    <property type="entry name" value="MFS_dom"/>
</dbReference>
<comment type="subcellular location">
    <subcellularLocation>
        <location evidence="1">Membrane</location>
        <topology evidence="1">Multi-pass membrane protein</topology>
    </subcellularLocation>
</comment>
<feature type="transmembrane region" description="Helical" evidence="6">
    <location>
        <begin position="172"/>
        <end position="191"/>
    </location>
</feature>
<feature type="transmembrane region" description="Helical" evidence="6">
    <location>
        <begin position="462"/>
        <end position="483"/>
    </location>
</feature>
<accession>A0A6A4H247</accession>
<keyword evidence="9" id="KW-1185">Reference proteome</keyword>
<dbReference type="Gene3D" id="1.20.1250.20">
    <property type="entry name" value="MFS general substrate transporter like domains"/>
    <property type="match status" value="1"/>
</dbReference>
<evidence type="ECO:0000256" key="4">
    <source>
        <dbReference type="ARBA" id="ARBA00023136"/>
    </source>
</evidence>
<feature type="transmembrane region" description="Helical" evidence="6">
    <location>
        <begin position="438"/>
        <end position="456"/>
    </location>
</feature>
<dbReference type="PANTHER" id="PTHR23502">
    <property type="entry name" value="MAJOR FACILITATOR SUPERFAMILY"/>
    <property type="match status" value="1"/>
</dbReference>
<keyword evidence="3 6" id="KW-1133">Transmembrane helix</keyword>
<reference evidence="8" key="1">
    <citation type="journal article" date="2019" name="Environ. Microbiol.">
        <title>Fungal ecological strategies reflected in gene transcription - a case study of two litter decomposers.</title>
        <authorList>
            <person name="Barbi F."/>
            <person name="Kohler A."/>
            <person name="Barry K."/>
            <person name="Baskaran P."/>
            <person name="Daum C."/>
            <person name="Fauchery L."/>
            <person name="Ihrmark K."/>
            <person name="Kuo A."/>
            <person name="LaButti K."/>
            <person name="Lipzen A."/>
            <person name="Morin E."/>
            <person name="Grigoriev I.V."/>
            <person name="Henrissat B."/>
            <person name="Lindahl B."/>
            <person name="Martin F."/>
        </authorList>
    </citation>
    <scope>NUCLEOTIDE SEQUENCE</scope>
    <source>
        <strain evidence="8">JB14</strain>
    </source>
</reference>
<feature type="transmembrane region" description="Helical" evidence="6">
    <location>
        <begin position="114"/>
        <end position="131"/>
    </location>
</feature>
<dbReference type="SUPFAM" id="SSF103473">
    <property type="entry name" value="MFS general substrate transporter"/>
    <property type="match status" value="1"/>
</dbReference>
<feature type="transmembrane region" description="Helical" evidence="6">
    <location>
        <begin position="290"/>
        <end position="312"/>
    </location>
</feature>
<evidence type="ECO:0000256" key="6">
    <source>
        <dbReference type="SAM" id="Phobius"/>
    </source>
</evidence>
<evidence type="ECO:0000313" key="9">
    <source>
        <dbReference type="Proteomes" id="UP000799118"/>
    </source>
</evidence>
<dbReference type="Pfam" id="PF07690">
    <property type="entry name" value="MFS_1"/>
    <property type="match status" value="1"/>
</dbReference>
<evidence type="ECO:0000256" key="1">
    <source>
        <dbReference type="ARBA" id="ARBA00004141"/>
    </source>
</evidence>
<evidence type="ECO:0000256" key="3">
    <source>
        <dbReference type="ARBA" id="ARBA00022989"/>
    </source>
</evidence>
<dbReference type="InterPro" id="IPR011701">
    <property type="entry name" value="MFS"/>
</dbReference>
<feature type="region of interest" description="Disordered" evidence="5">
    <location>
        <begin position="1"/>
        <end position="27"/>
    </location>
</feature>
<protein>
    <submittedName>
        <fullName evidence="8">MFS general substrate transporter</fullName>
    </submittedName>
</protein>
<sequence>MPEETTPLLGSSQASVHDHEQGSNGNKTAVAQHNAIYDRFSKGRKRVIVALISFCGLLPLFVSGSFFPSIPSISRDMNTSPSVVSLTVSVSVFAACIGALFGASYSGFYGRKPIYLVGLPLLTLGSIGVAFSRTMPELMLWRFLQTFGGSPGLSVGAGVIGDIYALEQRGSAMGIFFGACLIGPALAPLVGGEHYLASQILTYDLISLDAGVLSHYASWRITQLFLGAWGLLAFISIATLYPETIHPGTRGIDKKRAELVAQHATRGEDWFGIVWINPLKTMALLKSPNLLAALAGMVVLLTDYVILTPLSITVGARYGITNQAILGACFIPIGLGNFIGAPLAGHLSDRILKRKRIASERAGVENWYYPEDRLLGTLFASATLVPLSVLGLGLITTYVEGNWDCGWFSCVDLVLSPSAAYIVDVMHTRSAESMAANNGLRSFLIAIILAALMPMLDRVGLVWTNALAALLAWLGFGLLWLTVRYGEGMRAWIDVGYTTTVEET</sequence>
<keyword evidence="4 6" id="KW-0472">Membrane</keyword>
<dbReference type="OrthoDB" id="3066029at2759"/>
<feature type="transmembrane region" description="Helical" evidence="6">
    <location>
        <begin position="82"/>
        <end position="102"/>
    </location>
</feature>
<dbReference type="InterPro" id="IPR036259">
    <property type="entry name" value="MFS_trans_sf"/>
</dbReference>
<feature type="transmembrane region" description="Helical" evidence="6">
    <location>
        <begin position="221"/>
        <end position="241"/>
    </location>
</feature>
<feature type="transmembrane region" description="Helical" evidence="6">
    <location>
        <begin position="47"/>
        <end position="70"/>
    </location>
</feature>
<dbReference type="EMBL" id="ML769612">
    <property type="protein sequence ID" value="KAE9391836.1"/>
    <property type="molecule type" value="Genomic_DNA"/>
</dbReference>
<gene>
    <name evidence="8" type="ORF">BT96DRAFT_1000969</name>
</gene>
<dbReference type="GO" id="GO:0005886">
    <property type="term" value="C:plasma membrane"/>
    <property type="evidence" value="ECO:0007669"/>
    <property type="project" value="TreeGrafter"/>
</dbReference>
<feature type="domain" description="Major facilitator superfamily (MFS) profile" evidence="7">
    <location>
        <begin position="48"/>
        <end position="504"/>
    </location>
</feature>
<feature type="transmembrane region" description="Helical" evidence="6">
    <location>
        <begin position="324"/>
        <end position="347"/>
    </location>
</feature>
<dbReference type="PANTHER" id="PTHR23502:SF64">
    <property type="entry name" value="TRANSPORTER, PUTATIVE (AFU_ORTHOLOGUE AFUA_3G11760)-RELATED"/>
    <property type="match status" value="1"/>
</dbReference>
<organism evidence="8 9">
    <name type="scientific">Gymnopus androsaceus JB14</name>
    <dbReference type="NCBI Taxonomy" id="1447944"/>
    <lineage>
        <taxon>Eukaryota</taxon>
        <taxon>Fungi</taxon>
        <taxon>Dikarya</taxon>
        <taxon>Basidiomycota</taxon>
        <taxon>Agaricomycotina</taxon>
        <taxon>Agaricomycetes</taxon>
        <taxon>Agaricomycetidae</taxon>
        <taxon>Agaricales</taxon>
        <taxon>Marasmiineae</taxon>
        <taxon>Omphalotaceae</taxon>
        <taxon>Gymnopus</taxon>
    </lineage>
</organism>
<evidence type="ECO:0000256" key="5">
    <source>
        <dbReference type="SAM" id="MobiDB-lite"/>
    </source>
</evidence>
<keyword evidence="2 6" id="KW-0812">Transmembrane</keyword>